<name>A0A926D4X0_9FIRM</name>
<organism evidence="2 3">
    <name type="scientific">Gehongia tenuis</name>
    <dbReference type="NCBI Taxonomy" id="2763655"/>
    <lineage>
        <taxon>Bacteria</taxon>
        <taxon>Bacillati</taxon>
        <taxon>Bacillota</taxon>
        <taxon>Clostridia</taxon>
        <taxon>Christensenellales</taxon>
        <taxon>Christensenellaceae</taxon>
        <taxon>Gehongia</taxon>
    </lineage>
</organism>
<protein>
    <submittedName>
        <fullName evidence="2">Uncharacterized protein</fullName>
    </submittedName>
</protein>
<accession>A0A926D4X0</accession>
<dbReference type="InterPro" id="IPR055731">
    <property type="entry name" value="Pam3_gp33-like"/>
</dbReference>
<feature type="coiled-coil region" evidence="1">
    <location>
        <begin position="3"/>
        <end position="44"/>
    </location>
</feature>
<keyword evidence="1" id="KW-0175">Coiled coil</keyword>
<evidence type="ECO:0000313" key="3">
    <source>
        <dbReference type="Proteomes" id="UP000623172"/>
    </source>
</evidence>
<dbReference type="AlphaFoldDB" id="A0A926D4X0"/>
<dbReference type="RefSeq" id="WP_249316409.1">
    <property type="nucleotide sequence ID" value="NZ_JACRSR010000003.1"/>
</dbReference>
<keyword evidence="3" id="KW-1185">Reference proteome</keyword>
<dbReference type="Pfam" id="PF23984">
    <property type="entry name" value="DUF7307"/>
    <property type="match status" value="1"/>
</dbReference>
<evidence type="ECO:0000256" key="1">
    <source>
        <dbReference type="SAM" id="Coils"/>
    </source>
</evidence>
<reference evidence="2" key="1">
    <citation type="submission" date="2020-08" db="EMBL/GenBank/DDBJ databases">
        <title>Genome public.</title>
        <authorList>
            <person name="Liu C."/>
            <person name="Sun Q."/>
        </authorList>
    </citation>
    <scope>NUCLEOTIDE SEQUENCE</scope>
    <source>
        <strain evidence="2">NSJ-53</strain>
    </source>
</reference>
<proteinExistence type="predicted"/>
<sequence>MELIQEIRSLQRLRDRIDELETELKAQKAQASQLEQEILDAMELEEMDDLKLDGRRYSYHASIKGNVLAANRDRFMEELRAHGLGDIIKPTVHPGTLNSLVKEYYETEGRLPDWAEPLIHVFTVRTLQARKTKK</sequence>
<evidence type="ECO:0000313" key="2">
    <source>
        <dbReference type="EMBL" id="MBC8531788.1"/>
    </source>
</evidence>
<comment type="caution">
    <text evidence="2">The sequence shown here is derived from an EMBL/GenBank/DDBJ whole genome shotgun (WGS) entry which is preliminary data.</text>
</comment>
<gene>
    <name evidence="2" type="ORF">H8696_08010</name>
</gene>
<dbReference type="Proteomes" id="UP000623172">
    <property type="component" value="Unassembled WGS sequence"/>
</dbReference>
<dbReference type="EMBL" id="JACRSR010000003">
    <property type="protein sequence ID" value="MBC8531788.1"/>
    <property type="molecule type" value="Genomic_DNA"/>
</dbReference>